<protein>
    <recommendedName>
        <fullName evidence="3">Mitochondrial pyruvate carrier</fullName>
    </recommendedName>
</protein>
<organism evidence="1 2">
    <name type="scientific">Geotrichum candidum</name>
    <name type="common">Oospora lactis</name>
    <name type="synonym">Dipodascus geotrichum</name>
    <dbReference type="NCBI Taxonomy" id="1173061"/>
    <lineage>
        <taxon>Eukaryota</taxon>
        <taxon>Fungi</taxon>
        <taxon>Dikarya</taxon>
        <taxon>Ascomycota</taxon>
        <taxon>Saccharomycotina</taxon>
        <taxon>Dipodascomycetes</taxon>
        <taxon>Dipodascales</taxon>
        <taxon>Dipodascaceae</taxon>
        <taxon>Geotrichum</taxon>
    </lineage>
</organism>
<sequence length="81" mass="9083">MSAPPSSFIQRAQNFVFSKDFVNTAVTPWNPLLFGCHAVNEVAQLGQAFRWTNYWYFGGHERAIANAPKTEEPVAAPVKKE</sequence>
<gene>
    <name evidence="1" type="ORF">DV451_000557</name>
</gene>
<evidence type="ECO:0000313" key="1">
    <source>
        <dbReference type="EMBL" id="KAF5104486.1"/>
    </source>
</evidence>
<reference evidence="1" key="1">
    <citation type="journal article" date="2020" name="Front. Microbiol.">
        <title>Phenotypic and Genetic Characterization of the Cheese Ripening Yeast Geotrichum candidum.</title>
        <authorList>
            <person name="Perkins V."/>
            <person name="Vignola S."/>
            <person name="Lessard M.H."/>
            <person name="Plante P.L."/>
            <person name="Corbeil J."/>
            <person name="Dugat-Bony E."/>
            <person name="Frenette M."/>
            <person name="Labrie S."/>
        </authorList>
    </citation>
    <scope>NUCLEOTIDE SEQUENCE</scope>
    <source>
        <strain evidence="1">LMA-70</strain>
    </source>
</reference>
<comment type="caution">
    <text evidence="1">The sequence shown here is derived from an EMBL/GenBank/DDBJ whole genome shotgun (WGS) entry which is preliminary data.</text>
</comment>
<dbReference type="Proteomes" id="UP000750522">
    <property type="component" value="Unassembled WGS sequence"/>
</dbReference>
<dbReference type="AlphaFoldDB" id="A0A9P5KWC3"/>
<name>A0A9P5KWC3_GEOCN</name>
<reference evidence="1" key="2">
    <citation type="submission" date="2020-01" db="EMBL/GenBank/DDBJ databases">
        <authorList>
            <person name="Perkins V."/>
            <person name="Lessard M.-H."/>
            <person name="Dugat-Bony E."/>
            <person name="Frenette M."/>
            <person name="Labrie S."/>
        </authorList>
    </citation>
    <scope>NUCLEOTIDE SEQUENCE</scope>
    <source>
        <strain evidence="1">LMA-70</strain>
    </source>
</reference>
<dbReference type="EMBL" id="QQZK01000007">
    <property type="protein sequence ID" value="KAF5104486.1"/>
    <property type="molecule type" value="Genomic_DNA"/>
</dbReference>
<proteinExistence type="predicted"/>
<accession>A0A9P5KWC3</accession>
<evidence type="ECO:0008006" key="3">
    <source>
        <dbReference type="Google" id="ProtNLM"/>
    </source>
</evidence>
<evidence type="ECO:0000313" key="2">
    <source>
        <dbReference type="Proteomes" id="UP000750522"/>
    </source>
</evidence>